<feature type="region of interest" description="Disordered" evidence="1">
    <location>
        <begin position="1"/>
        <end position="33"/>
    </location>
</feature>
<dbReference type="AlphaFoldDB" id="A0A1A9B4G1"/>
<dbReference type="Proteomes" id="UP000199558">
    <property type="component" value="Unassembled WGS sequence"/>
</dbReference>
<dbReference type="STRING" id="946078.GA0070622_0914"/>
<organism evidence="2 3">
    <name type="scientific">Micromonospora sediminicola</name>
    <dbReference type="NCBI Taxonomy" id="946078"/>
    <lineage>
        <taxon>Bacteria</taxon>
        <taxon>Bacillati</taxon>
        <taxon>Actinomycetota</taxon>
        <taxon>Actinomycetes</taxon>
        <taxon>Micromonosporales</taxon>
        <taxon>Micromonosporaceae</taxon>
        <taxon>Micromonospora</taxon>
    </lineage>
</organism>
<gene>
    <name evidence="2" type="ORF">GA0070622_0914</name>
</gene>
<protein>
    <submittedName>
        <fullName evidence="2">Uncharacterized protein</fullName>
    </submittedName>
</protein>
<evidence type="ECO:0000313" key="3">
    <source>
        <dbReference type="Proteomes" id="UP000199558"/>
    </source>
</evidence>
<proteinExistence type="predicted"/>
<dbReference type="RefSeq" id="WP_141684519.1">
    <property type="nucleotide sequence ID" value="NZ_FLRH01000003.1"/>
</dbReference>
<keyword evidence="3" id="KW-1185">Reference proteome</keyword>
<dbReference type="EMBL" id="FLRH01000003">
    <property type="protein sequence ID" value="SBT63946.1"/>
    <property type="molecule type" value="Genomic_DNA"/>
</dbReference>
<feature type="compositionally biased region" description="Low complexity" evidence="1">
    <location>
        <begin position="17"/>
        <end position="26"/>
    </location>
</feature>
<accession>A0A1A9B4G1</accession>
<name>A0A1A9B4G1_9ACTN</name>
<evidence type="ECO:0000256" key="1">
    <source>
        <dbReference type="SAM" id="MobiDB-lite"/>
    </source>
</evidence>
<reference evidence="3" key="1">
    <citation type="submission" date="2016-06" db="EMBL/GenBank/DDBJ databases">
        <authorList>
            <person name="Varghese N."/>
            <person name="Submissions Spin"/>
        </authorList>
    </citation>
    <scope>NUCLEOTIDE SEQUENCE [LARGE SCALE GENOMIC DNA]</scope>
    <source>
        <strain evidence="3">DSM 45794</strain>
    </source>
</reference>
<sequence length="94" mass="9870">MTGPRRRGRPAWEADLAARQARTPTEAAERARRGRALVEAALAGDAPPEAAERSEPSPPAGYEYVACVGCYRPVWGLPGSRCPACKPATPGGTP</sequence>
<evidence type="ECO:0000313" key="2">
    <source>
        <dbReference type="EMBL" id="SBT63946.1"/>
    </source>
</evidence>